<reference evidence="1 2" key="1">
    <citation type="journal article" date="2015" name="Genome Announc.">
        <title>Expanding the biotechnology potential of lactobacilli through comparative genomics of 213 strains and associated genera.</title>
        <authorList>
            <person name="Sun Z."/>
            <person name="Harris H.M."/>
            <person name="McCann A."/>
            <person name="Guo C."/>
            <person name="Argimon S."/>
            <person name="Zhang W."/>
            <person name="Yang X."/>
            <person name="Jeffery I.B."/>
            <person name="Cooney J.C."/>
            <person name="Kagawa T.F."/>
            <person name="Liu W."/>
            <person name="Song Y."/>
            <person name="Salvetti E."/>
            <person name="Wrobel A."/>
            <person name="Rasinkangas P."/>
            <person name="Parkhill J."/>
            <person name="Rea M.C."/>
            <person name="O'Sullivan O."/>
            <person name="Ritari J."/>
            <person name="Douillard F.P."/>
            <person name="Paul Ross R."/>
            <person name="Yang R."/>
            <person name="Briner A.E."/>
            <person name="Felis G.E."/>
            <person name="de Vos W.M."/>
            <person name="Barrangou R."/>
            <person name="Klaenhammer T.R."/>
            <person name="Caufield P.W."/>
            <person name="Cui Y."/>
            <person name="Zhang H."/>
            <person name="O'Toole P.W."/>
        </authorList>
    </citation>
    <scope>NUCLEOTIDE SEQUENCE [LARGE SCALE GENOMIC DNA]</scope>
    <source>
        <strain evidence="1 2">DSM 19972</strain>
    </source>
</reference>
<keyword evidence="2" id="KW-1185">Reference proteome</keyword>
<dbReference type="Pfam" id="PF16110">
    <property type="entry name" value="DUF4828"/>
    <property type="match status" value="1"/>
</dbReference>
<accession>A0A0R1MHZ3</accession>
<evidence type="ECO:0000313" key="1">
    <source>
        <dbReference type="EMBL" id="KRL04019.1"/>
    </source>
</evidence>
<gene>
    <name evidence="1" type="ORF">FD46_GL000022</name>
</gene>
<sequence length="99" mass="11545">MNISNRYIGKWNFKDDINGRVHILQITKTLNILIDNRELPGKIVHLDEKELLFLDTYGYHLRVDVSEDRPISLFDEADNQVYPVTRCENLGKTEVTKGK</sequence>
<dbReference type="STRING" id="1423777.FD46_GL000022"/>
<evidence type="ECO:0000313" key="2">
    <source>
        <dbReference type="Proteomes" id="UP000051686"/>
    </source>
</evidence>
<dbReference type="EMBL" id="AZEH01000041">
    <property type="protein sequence ID" value="KRL04019.1"/>
    <property type="molecule type" value="Genomic_DNA"/>
</dbReference>
<dbReference type="Proteomes" id="UP000051686">
    <property type="component" value="Unassembled WGS sequence"/>
</dbReference>
<dbReference type="InterPro" id="IPR032254">
    <property type="entry name" value="DUF4828"/>
</dbReference>
<dbReference type="PATRIC" id="fig|1423777.3.peg.24"/>
<comment type="caution">
    <text evidence="1">The sequence shown here is derived from an EMBL/GenBank/DDBJ whole genome shotgun (WGS) entry which is preliminary data.</text>
</comment>
<proteinExistence type="predicted"/>
<protein>
    <recommendedName>
        <fullName evidence="3">DUF4828 domain-containing protein</fullName>
    </recommendedName>
</protein>
<organism evidence="1 2">
    <name type="scientific">Liquorilactobacillus oeni DSM 19972</name>
    <dbReference type="NCBI Taxonomy" id="1423777"/>
    <lineage>
        <taxon>Bacteria</taxon>
        <taxon>Bacillati</taxon>
        <taxon>Bacillota</taxon>
        <taxon>Bacilli</taxon>
        <taxon>Lactobacillales</taxon>
        <taxon>Lactobacillaceae</taxon>
        <taxon>Liquorilactobacillus</taxon>
    </lineage>
</organism>
<name>A0A0R1MHZ3_9LACO</name>
<evidence type="ECO:0008006" key="3">
    <source>
        <dbReference type="Google" id="ProtNLM"/>
    </source>
</evidence>
<dbReference type="AlphaFoldDB" id="A0A0R1MHZ3"/>